<accession>A0A1G4IJ45</accession>
<feature type="binding site" evidence="9">
    <location>
        <begin position="238"/>
        <end position="241"/>
    </location>
    <ligand>
        <name>GTP</name>
        <dbReference type="ChEBI" id="CHEBI:37565"/>
    </ligand>
</feature>
<feature type="binding site" evidence="9">
    <location>
        <begin position="184"/>
        <end position="188"/>
    </location>
    <ligand>
        <name>GTP</name>
        <dbReference type="ChEBI" id="CHEBI:37565"/>
    </ligand>
</feature>
<evidence type="ECO:0000256" key="5">
    <source>
        <dbReference type="ARBA" id="ARBA00022946"/>
    </source>
</evidence>
<dbReference type="CDD" id="cd01890">
    <property type="entry name" value="LepA"/>
    <property type="match status" value="1"/>
</dbReference>
<evidence type="ECO:0000313" key="12">
    <source>
        <dbReference type="EMBL" id="SCU72529.1"/>
    </source>
</evidence>
<dbReference type="FunFam" id="3.30.70.240:FF:000007">
    <property type="entry name" value="Translation factor GUF1, mitochondrial"/>
    <property type="match status" value="1"/>
</dbReference>
<dbReference type="GeneID" id="92378046"/>
<dbReference type="PANTHER" id="PTHR43512">
    <property type="entry name" value="TRANSLATION FACTOR GUF1-RELATED"/>
    <property type="match status" value="1"/>
</dbReference>
<proteinExistence type="inferred from homology"/>
<keyword evidence="13" id="KW-1185">Reference proteome</keyword>
<name>A0A1G4IJ45_TRYEQ</name>
<dbReference type="Gene3D" id="3.30.70.2570">
    <property type="entry name" value="Elongation factor 4, C-terminal domain"/>
    <property type="match status" value="1"/>
</dbReference>
<keyword evidence="4 9" id="KW-0378">Hydrolase</keyword>
<dbReference type="Pfam" id="PF00679">
    <property type="entry name" value="EFG_C"/>
    <property type="match status" value="1"/>
</dbReference>
<dbReference type="EC" id="3.6.5.n1" evidence="9"/>
<keyword evidence="2 9" id="KW-0547">Nucleotide-binding</keyword>
<dbReference type="GO" id="GO:0045727">
    <property type="term" value="P:positive regulation of translation"/>
    <property type="evidence" value="ECO:0007669"/>
    <property type="project" value="UniProtKB-UniRule"/>
</dbReference>
<sequence>MRLWNRFSRLGNLLCACAACGCSFTPWRCSSSPLLSSFSAYNMSSGNRVTSSVGGSSGATEVCPSHTPLSSSTLLRYTIAPSEPTMGSPWQTSEESASRRLAALTSYPPSNIRNVAVVAHVDHGKTTLSDVLLRRTGVLKGSVNAGAYTDRLLVERERGITVKSQTCSMFLKYGGSEFLLNLIDTPGHVDFQYEVSRSVRAAQAVLLLVDVAQGIEAQTMSHFHMALDQGLAIIPVFTKMDCVLNDTTVDAALQQLEDSTGLLRSEVVFTSAKEQLGVEALLQAIIERVPSPSGAIGLSDVCQLPPLLPGSTARVAMEAEMVPLRAILLDSWTRECGGGLYRPPSKTSSALSGNVKIDEDKDTVTCLVSVIDGTLTARTNILLYHSQKRYEAREVGVIHPELRPTGALTVGMVGYVVFTRVQREDFSVGETLYTLPTRKFTRGGIAPVPGFRRVHPVVFAGFYPDEGEYVTQLREAVEKLRMNDPAVTVEPLECQALGSGLQLGFLGVLHMQIFQERLLSEFGQRVLVTPPVVQYKYREAAGGDDQPPKPLSVHTWRWLHEGVSCYMEPHVTATVVTPSEYAQIIDGEAQRHYRGKQLDMRVMDDARVLLRYKMPLADMVRGFFTFVKSQSHGYASLEYDELVYEEADLVRVDIVVQKARISALAVICPRHEAPSVGKRIVASLKSNLTRTAVDIPLQALVGSKVVARETVRAYRKDVTAKIHAGDISRKQKKWNDQKKGKERMARRTVGGVTLDQSVLAAAMGATAL</sequence>
<evidence type="ECO:0000256" key="7">
    <source>
        <dbReference type="ARBA" id="ARBA00023134"/>
    </source>
</evidence>
<dbReference type="PROSITE" id="PS51722">
    <property type="entry name" value="G_TR_2"/>
    <property type="match status" value="1"/>
</dbReference>
<dbReference type="Gene3D" id="3.40.50.300">
    <property type="entry name" value="P-loop containing nucleotide triphosphate hydrolases"/>
    <property type="match status" value="1"/>
</dbReference>
<dbReference type="Proteomes" id="UP000195570">
    <property type="component" value="Unassembled WGS sequence"/>
</dbReference>
<gene>
    <name evidence="12" type="ORF">TEOVI_000410600</name>
</gene>
<dbReference type="VEuPathDB" id="TriTrypDB:TEOVI_000410600"/>
<dbReference type="InterPro" id="IPR038363">
    <property type="entry name" value="LepA_C_sf"/>
</dbReference>
<dbReference type="InterPro" id="IPR000640">
    <property type="entry name" value="EFG_V-like"/>
</dbReference>
<comment type="similarity">
    <text evidence="1">Belongs to the TRAFAC class translation factor GTPase superfamily. Classic translation factor GTPase family. LepA subfamily.</text>
</comment>
<dbReference type="EMBL" id="CZPT02001883">
    <property type="protein sequence ID" value="SCU72529.1"/>
    <property type="molecule type" value="Genomic_DNA"/>
</dbReference>
<feature type="signal peptide" evidence="10">
    <location>
        <begin position="1"/>
        <end position="23"/>
    </location>
</feature>
<dbReference type="SMR" id="A0A1G4IJ45"/>
<protein>
    <recommendedName>
        <fullName evidence="9">Translation factor GUF1 homolog, mitochondrial</fullName>
        <ecNumber evidence="9">3.6.5.n1</ecNumber>
    </recommendedName>
    <alternativeName>
        <fullName evidence="9">Elongation factor 4 homolog</fullName>
        <shortName evidence="9">EF-4</shortName>
    </alternativeName>
    <alternativeName>
        <fullName evidence="9">GTPase GUF1 homolog</fullName>
    </alternativeName>
    <alternativeName>
        <fullName evidence="9">Ribosomal back-translocase</fullName>
    </alternativeName>
</protein>
<evidence type="ECO:0000259" key="11">
    <source>
        <dbReference type="PROSITE" id="PS51722"/>
    </source>
</evidence>
<evidence type="ECO:0000256" key="6">
    <source>
        <dbReference type="ARBA" id="ARBA00023128"/>
    </source>
</evidence>
<organism evidence="12 13">
    <name type="scientific">Trypanosoma equiperdum</name>
    <dbReference type="NCBI Taxonomy" id="5694"/>
    <lineage>
        <taxon>Eukaryota</taxon>
        <taxon>Discoba</taxon>
        <taxon>Euglenozoa</taxon>
        <taxon>Kinetoplastea</taxon>
        <taxon>Metakinetoplastina</taxon>
        <taxon>Trypanosomatida</taxon>
        <taxon>Trypanosomatidae</taxon>
        <taxon>Trypanosoma</taxon>
    </lineage>
</organism>
<keyword evidence="8 9" id="KW-0472">Membrane</keyword>
<dbReference type="SUPFAM" id="SSF50447">
    <property type="entry name" value="Translation proteins"/>
    <property type="match status" value="1"/>
</dbReference>
<dbReference type="CDD" id="cd16260">
    <property type="entry name" value="EF4_III"/>
    <property type="match status" value="1"/>
</dbReference>
<evidence type="ECO:0000256" key="8">
    <source>
        <dbReference type="ARBA" id="ARBA00023136"/>
    </source>
</evidence>
<dbReference type="Gene3D" id="3.30.70.240">
    <property type="match status" value="1"/>
</dbReference>
<dbReference type="GO" id="GO:0005525">
    <property type="term" value="F:GTP binding"/>
    <property type="evidence" value="ECO:0007669"/>
    <property type="project" value="UniProtKB-UniRule"/>
</dbReference>
<evidence type="ECO:0000313" key="13">
    <source>
        <dbReference type="Proteomes" id="UP000195570"/>
    </source>
</evidence>
<dbReference type="GO" id="GO:0005759">
    <property type="term" value="C:mitochondrial matrix"/>
    <property type="evidence" value="ECO:0007669"/>
    <property type="project" value="UniProtKB-UniRule"/>
</dbReference>
<dbReference type="NCBIfam" id="TIGR00231">
    <property type="entry name" value="small_GTP"/>
    <property type="match status" value="1"/>
</dbReference>
<comment type="catalytic activity">
    <reaction evidence="9">
        <text>GTP + H2O = GDP + phosphate + H(+)</text>
        <dbReference type="Rhea" id="RHEA:19669"/>
        <dbReference type="ChEBI" id="CHEBI:15377"/>
        <dbReference type="ChEBI" id="CHEBI:15378"/>
        <dbReference type="ChEBI" id="CHEBI:37565"/>
        <dbReference type="ChEBI" id="CHEBI:43474"/>
        <dbReference type="ChEBI" id="CHEBI:58189"/>
        <dbReference type="EC" id="3.6.5.n1"/>
    </reaction>
</comment>
<dbReference type="InterPro" id="IPR013842">
    <property type="entry name" value="LepA_CTD"/>
</dbReference>
<evidence type="ECO:0000256" key="10">
    <source>
        <dbReference type="SAM" id="SignalP"/>
    </source>
</evidence>
<dbReference type="GO" id="GO:0003924">
    <property type="term" value="F:GTPase activity"/>
    <property type="evidence" value="ECO:0007669"/>
    <property type="project" value="UniProtKB-UniRule"/>
</dbReference>
<keyword evidence="9" id="KW-0648">Protein biosynthesis</keyword>
<dbReference type="PRINTS" id="PR00315">
    <property type="entry name" value="ELONGATNFCT"/>
</dbReference>
<dbReference type="Gene3D" id="2.40.30.10">
    <property type="entry name" value="Translation factors"/>
    <property type="match status" value="1"/>
</dbReference>
<feature type="chain" id="PRO_5009235573" description="Translation factor GUF1 homolog, mitochondrial" evidence="10">
    <location>
        <begin position="24"/>
        <end position="768"/>
    </location>
</feature>
<comment type="subcellular location">
    <subcellularLocation>
        <location evidence="9">Mitochondrion inner membrane</location>
        <topology evidence="9">Peripheral membrane protein</topology>
        <orientation evidence="9">Matrix side</orientation>
    </subcellularLocation>
</comment>
<dbReference type="InterPro" id="IPR006297">
    <property type="entry name" value="EF-4"/>
</dbReference>
<comment type="similarity">
    <text evidence="9">Belongs to the GTP-binding elongation factor family. LepA subfamily.</text>
</comment>
<comment type="caution">
    <text evidence="12">The sequence shown here is derived from an EMBL/GenBank/DDBJ whole genome shotgun (WGS) entry which is preliminary data.</text>
</comment>
<dbReference type="SUPFAM" id="SSF54980">
    <property type="entry name" value="EF-G C-terminal domain-like"/>
    <property type="match status" value="2"/>
</dbReference>
<keyword evidence="5" id="KW-0809">Transit peptide</keyword>
<dbReference type="GO" id="GO:0005743">
    <property type="term" value="C:mitochondrial inner membrane"/>
    <property type="evidence" value="ECO:0007669"/>
    <property type="project" value="UniProtKB-SubCell"/>
</dbReference>
<dbReference type="InterPro" id="IPR035654">
    <property type="entry name" value="LepA_IV"/>
</dbReference>
<keyword evidence="10" id="KW-0732">Signal</keyword>
<dbReference type="FunFam" id="3.30.70.2570:FF:000001">
    <property type="entry name" value="Translation factor GUF1, mitochondrial"/>
    <property type="match status" value="1"/>
</dbReference>
<dbReference type="Pfam" id="PF00009">
    <property type="entry name" value="GTP_EFTU"/>
    <property type="match status" value="1"/>
</dbReference>
<evidence type="ECO:0000256" key="2">
    <source>
        <dbReference type="ARBA" id="ARBA00022741"/>
    </source>
</evidence>
<dbReference type="GO" id="GO:0097177">
    <property type="term" value="F:mitochondrial ribosome binding"/>
    <property type="evidence" value="ECO:0007669"/>
    <property type="project" value="TreeGrafter"/>
</dbReference>
<dbReference type="RefSeq" id="XP_067083011.1">
    <property type="nucleotide sequence ID" value="XM_067226910.1"/>
</dbReference>
<dbReference type="InterPro" id="IPR009000">
    <property type="entry name" value="Transl_B-barrel_sf"/>
</dbReference>
<dbReference type="GO" id="GO:0006412">
    <property type="term" value="P:translation"/>
    <property type="evidence" value="ECO:0007669"/>
    <property type="project" value="UniProtKB-KW"/>
</dbReference>
<keyword evidence="3 9" id="KW-0999">Mitochondrion inner membrane</keyword>
<dbReference type="InterPro" id="IPR027417">
    <property type="entry name" value="P-loop_NTPase"/>
</dbReference>
<dbReference type="InterPro" id="IPR035647">
    <property type="entry name" value="EFG_III/V"/>
</dbReference>
<keyword evidence="7 9" id="KW-0342">GTP-binding</keyword>
<reference evidence="12" key="1">
    <citation type="submission" date="2016-09" db="EMBL/GenBank/DDBJ databases">
        <authorList>
            <person name="Hebert L."/>
            <person name="Moumen B."/>
        </authorList>
    </citation>
    <scope>NUCLEOTIDE SEQUENCE [LARGE SCALE GENOMIC DNA]</scope>
    <source>
        <strain evidence="12">OVI</strain>
    </source>
</reference>
<evidence type="ECO:0000256" key="9">
    <source>
        <dbReference type="HAMAP-Rule" id="MF_03137"/>
    </source>
</evidence>
<dbReference type="PROSITE" id="PS51257">
    <property type="entry name" value="PROKAR_LIPOPROTEIN"/>
    <property type="match status" value="1"/>
</dbReference>
<evidence type="ECO:0000256" key="3">
    <source>
        <dbReference type="ARBA" id="ARBA00022792"/>
    </source>
</evidence>
<feature type="binding site" evidence="9">
    <location>
        <begin position="119"/>
        <end position="126"/>
    </location>
    <ligand>
        <name>GTP</name>
        <dbReference type="ChEBI" id="CHEBI:37565"/>
    </ligand>
</feature>
<comment type="function">
    <text evidence="9">Promotes mitochondrial protein synthesis. May act as a fidelity factor of the translation reaction, by catalyzing a one-codon backward translocation of tRNAs on improperly translocated ribosomes. Binds to mitochondrial ribosomes in a GTP-dependent manner.</text>
</comment>
<dbReference type="SUPFAM" id="SSF52540">
    <property type="entry name" value="P-loop containing nucleoside triphosphate hydrolases"/>
    <property type="match status" value="1"/>
</dbReference>
<dbReference type="HAMAP" id="MF_00071">
    <property type="entry name" value="LepA"/>
    <property type="match status" value="1"/>
</dbReference>
<dbReference type="InterPro" id="IPR000795">
    <property type="entry name" value="T_Tr_GTP-bd_dom"/>
</dbReference>
<dbReference type="AlphaFoldDB" id="A0A1G4IJ45"/>
<dbReference type="CDD" id="cd03709">
    <property type="entry name" value="lepA_C"/>
    <property type="match status" value="1"/>
</dbReference>
<evidence type="ECO:0000256" key="4">
    <source>
        <dbReference type="ARBA" id="ARBA00022801"/>
    </source>
</evidence>
<feature type="domain" description="Tr-type G" evidence="11">
    <location>
        <begin position="110"/>
        <end position="293"/>
    </location>
</feature>
<keyword evidence="6 9" id="KW-0496">Mitochondrion</keyword>
<evidence type="ECO:0000256" key="1">
    <source>
        <dbReference type="ARBA" id="ARBA00005454"/>
    </source>
</evidence>
<dbReference type="Gene3D" id="3.30.70.870">
    <property type="entry name" value="Elongation Factor G (Translational Gtpase), domain 3"/>
    <property type="match status" value="1"/>
</dbReference>
<dbReference type="Pfam" id="PF06421">
    <property type="entry name" value="LepA_C"/>
    <property type="match status" value="1"/>
</dbReference>
<dbReference type="PANTHER" id="PTHR43512:SF7">
    <property type="entry name" value="TRANSLATION FACTOR GUF1, MITOCHONDRIAL"/>
    <property type="match status" value="1"/>
</dbReference>
<dbReference type="InterPro" id="IPR005225">
    <property type="entry name" value="Small_GTP-bd"/>
</dbReference>